<protein>
    <submittedName>
        <fullName evidence="1">Uncharacterized protein</fullName>
    </submittedName>
</protein>
<sequence length="96" mass="10669">MPSNPFSLKNRLATPSSLLLGYKYSTGVKTTPVAPLRGQRWPTGACSSSASQIYGPRGQVMTVILVQRGHRVRRATVLDKVCSIQWLEQQEKDKCH</sequence>
<dbReference type="EMBL" id="BPLQ01002494">
    <property type="protein sequence ID" value="GIX93473.1"/>
    <property type="molecule type" value="Genomic_DNA"/>
</dbReference>
<evidence type="ECO:0000313" key="1">
    <source>
        <dbReference type="EMBL" id="GIX93473.1"/>
    </source>
</evidence>
<gene>
    <name evidence="1" type="ORF">CDAR_409001</name>
</gene>
<organism evidence="1 2">
    <name type="scientific">Caerostris darwini</name>
    <dbReference type="NCBI Taxonomy" id="1538125"/>
    <lineage>
        <taxon>Eukaryota</taxon>
        <taxon>Metazoa</taxon>
        <taxon>Ecdysozoa</taxon>
        <taxon>Arthropoda</taxon>
        <taxon>Chelicerata</taxon>
        <taxon>Arachnida</taxon>
        <taxon>Araneae</taxon>
        <taxon>Araneomorphae</taxon>
        <taxon>Entelegynae</taxon>
        <taxon>Araneoidea</taxon>
        <taxon>Araneidae</taxon>
        <taxon>Caerostris</taxon>
    </lineage>
</organism>
<evidence type="ECO:0000313" key="2">
    <source>
        <dbReference type="Proteomes" id="UP001054837"/>
    </source>
</evidence>
<reference evidence="1 2" key="1">
    <citation type="submission" date="2021-06" db="EMBL/GenBank/DDBJ databases">
        <title>Caerostris darwini draft genome.</title>
        <authorList>
            <person name="Kono N."/>
            <person name="Arakawa K."/>
        </authorList>
    </citation>
    <scope>NUCLEOTIDE SEQUENCE [LARGE SCALE GENOMIC DNA]</scope>
</reference>
<comment type="caution">
    <text evidence="1">The sequence shown here is derived from an EMBL/GenBank/DDBJ whole genome shotgun (WGS) entry which is preliminary data.</text>
</comment>
<dbReference type="AlphaFoldDB" id="A0AAV4PAI3"/>
<dbReference type="Proteomes" id="UP001054837">
    <property type="component" value="Unassembled WGS sequence"/>
</dbReference>
<proteinExistence type="predicted"/>
<keyword evidence="2" id="KW-1185">Reference proteome</keyword>
<accession>A0AAV4PAI3</accession>
<name>A0AAV4PAI3_9ARAC</name>